<evidence type="ECO:0000313" key="2">
    <source>
        <dbReference type="Proteomes" id="UP000309997"/>
    </source>
</evidence>
<name>A0ACC4BWP0_POPAL</name>
<comment type="caution">
    <text evidence="1">The sequence shown here is derived from an EMBL/GenBank/DDBJ whole genome shotgun (WGS) entry which is preliminary data.</text>
</comment>
<accession>A0ACC4BWP0</accession>
<keyword evidence="2" id="KW-1185">Reference proteome</keyword>
<reference evidence="1 2" key="1">
    <citation type="journal article" date="2024" name="Plant Biotechnol. J.">
        <title>Genome and CRISPR/Cas9 system of a widespread forest tree (Populus alba) in the world.</title>
        <authorList>
            <person name="Liu Y.J."/>
            <person name="Jiang P.F."/>
            <person name="Han X.M."/>
            <person name="Li X.Y."/>
            <person name="Wang H.M."/>
            <person name="Wang Y.J."/>
            <person name="Wang X.X."/>
            <person name="Zeng Q.Y."/>
        </authorList>
    </citation>
    <scope>NUCLEOTIDE SEQUENCE [LARGE SCALE GENOMIC DNA]</scope>
    <source>
        <strain evidence="2">cv. PAL-ZL1</strain>
    </source>
</reference>
<evidence type="ECO:0000313" key="1">
    <source>
        <dbReference type="EMBL" id="KAL3583079.1"/>
    </source>
</evidence>
<proteinExistence type="predicted"/>
<sequence length="167" mass="19084">MENEERSQPKAQYQRELEGVWNDMAHLTSMLEQMLRARNGEGTATQPEEAPAAAQIPVVPINVGANTPNKQHPNPTRPIQIPITMDLTNKDPHDVKFSNHEGYDKWTALEERLRAVEGNDLFDPIRAAEVCLVPNIVIPKKFRVLEWNVQRPIFVPTITRWQKLSTD</sequence>
<gene>
    <name evidence="1" type="ORF">D5086_017411</name>
</gene>
<dbReference type="EMBL" id="RCHU02000008">
    <property type="protein sequence ID" value="KAL3583079.1"/>
    <property type="molecule type" value="Genomic_DNA"/>
</dbReference>
<organism evidence="1 2">
    <name type="scientific">Populus alba</name>
    <name type="common">White poplar</name>
    <dbReference type="NCBI Taxonomy" id="43335"/>
    <lineage>
        <taxon>Eukaryota</taxon>
        <taxon>Viridiplantae</taxon>
        <taxon>Streptophyta</taxon>
        <taxon>Embryophyta</taxon>
        <taxon>Tracheophyta</taxon>
        <taxon>Spermatophyta</taxon>
        <taxon>Magnoliopsida</taxon>
        <taxon>eudicotyledons</taxon>
        <taxon>Gunneridae</taxon>
        <taxon>Pentapetalae</taxon>
        <taxon>rosids</taxon>
        <taxon>fabids</taxon>
        <taxon>Malpighiales</taxon>
        <taxon>Salicaceae</taxon>
        <taxon>Saliceae</taxon>
        <taxon>Populus</taxon>
    </lineage>
</organism>
<dbReference type="Proteomes" id="UP000309997">
    <property type="component" value="Unassembled WGS sequence"/>
</dbReference>
<protein>
    <submittedName>
        <fullName evidence="1">Uncharacterized protein</fullName>
    </submittedName>
</protein>